<organism evidence="2 3">
    <name type="scientific">Tsukamurella pseudospumae</name>
    <dbReference type="NCBI Taxonomy" id="239498"/>
    <lineage>
        <taxon>Bacteria</taxon>
        <taxon>Bacillati</taxon>
        <taxon>Actinomycetota</taxon>
        <taxon>Actinomycetes</taxon>
        <taxon>Mycobacteriales</taxon>
        <taxon>Tsukamurellaceae</taxon>
        <taxon>Tsukamurella</taxon>
    </lineage>
</organism>
<evidence type="ECO:0000313" key="3">
    <source>
        <dbReference type="Proteomes" id="UP000070258"/>
    </source>
</evidence>
<reference evidence="3" key="1">
    <citation type="submission" date="2016-02" db="EMBL/GenBank/DDBJ databases">
        <authorList>
            <person name="Wen L."/>
            <person name="He K."/>
            <person name="Yang H."/>
        </authorList>
    </citation>
    <scope>NUCLEOTIDE SEQUENCE [LARGE SCALE GENOMIC DNA]</scope>
    <source>
        <strain evidence="3">JCM 15929</strain>
    </source>
</reference>
<gene>
    <name evidence="2" type="ORF">AXK60_24825</name>
</gene>
<comment type="caution">
    <text evidence="2">The sequence shown here is derived from an EMBL/GenBank/DDBJ whole genome shotgun (WGS) entry which is preliminary data.</text>
</comment>
<dbReference type="STRING" id="239498.AXK60_24825"/>
<evidence type="ECO:0000259" key="1">
    <source>
        <dbReference type="Pfam" id="PF06889"/>
    </source>
</evidence>
<dbReference type="EMBL" id="LSRF01000021">
    <property type="protein sequence ID" value="KXP11568.1"/>
    <property type="molecule type" value="Genomic_DNA"/>
</dbReference>
<dbReference type="Pfam" id="PF06889">
    <property type="entry name" value="DUF1266"/>
    <property type="match status" value="1"/>
</dbReference>
<evidence type="ECO:0000313" key="2">
    <source>
        <dbReference type="EMBL" id="KXP11568.1"/>
    </source>
</evidence>
<sequence length="171" mass="18948">MHVPVLDTLAGLYRVGGDVEPRQLLQKFVPGLLDGHRTHLQLLEITDRRGPGSLPPLPGDLSAWDLSRAVFIAQAAFTAGYIDDESAWSAVRTAADTSRARYGNWYQLGAAYLYGRAMWASDELKPGATELTSEAREYLINSVVVISGLLTHPDSPWTRLPLHDTVREEHR</sequence>
<dbReference type="Proteomes" id="UP000070258">
    <property type="component" value="Unassembled WGS sequence"/>
</dbReference>
<dbReference type="InterPro" id="IPR009677">
    <property type="entry name" value="DUF1266"/>
</dbReference>
<feature type="domain" description="DUF1266" evidence="1">
    <location>
        <begin position="55"/>
        <end position="161"/>
    </location>
</feature>
<accession>A0A138AM67</accession>
<protein>
    <recommendedName>
        <fullName evidence="1">DUF1266 domain-containing protein</fullName>
    </recommendedName>
</protein>
<dbReference type="AlphaFoldDB" id="A0A138AM67"/>
<name>A0A138AM67_9ACTN</name>
<proteinExistence type="predicted"/>